<evidence type="ECO:0000313" key="8">
    <source>
        <dbReference type="Proteomes" id="UP000218231"/>
    </source>
</evidence>
<dbReference type="GO" id="GO:0005576">
    <property type="term" value="C:extracellular region"/>
    <property type="evidence" value="ECO:0007669"/>
    <property type="project" value="UniProtKB-SubCell"/>
</dbReference>
<keyword evidence="4" id="KW-0732">Signal</keyword>
<organism evidence="7 8">
    <name type="scientific">Diploscapter pachys</name>
    <dbReference type="NCBI Taxonomy" id="2018661"/>
    <lineage>
        <taxon>Eukaryota</taxon>
        <taxon>Metazoa</taxon>
        <taxon>Ecdysozoa</taxon>
        <taxon>Nematoda</taxon>
        <taxon>Chromadorea</taxon>
        <taxon>Rhabditida</taxon>
        <taxon>Rhabditina</taxon>
        <taxon>Rhabditomorpha</taxon>
        <taxon>Rhabditoidea</taxon>
        <taxon>Rhabditidae</taxon>
        <taxon>Diploscapter</taxon>
    </lineage>
</organism>
<dbReference type="PRINTS" id="PR00457">
    <property type="entry name" value="ANPEROXIDASE"/>
</dbReference>
<comment type="caution">
    <text evidence="7">The sequence shown here is derived from an EMBL/GenBank/DDBJ whole genome shotgun (WGS) entry which is preliminary data.</text>
</comment>
<reference evidence="7 8" key="1">
    <citation type="journal article" date="2017" name="Curr. Biol.">
        <title>Genome architecture and evolution of a unichromosomal asexual nematode.</title>
        <authorList>
            <person name="Fradin H."/>
            <person name="Zegar C."/>
            <person name="Gutwein M."/>
            <person name="Lucas J."/>
            <person name="Kovtun M."/>
            <person name="Corcoran D."/>
            <person name="Baugh L.R."/>
            <person name="Kiontke K."/>
            <person name="Gunsalus K."/>
            <person name="Fitch D.H."/>
            <person name="Piano F."/>
        </authorList>
    </citation>
    <scope>NUCLEOTIDE SEQUENCE [LARGE SCALE GENOMIC DNA]</scope>
    <source>
        <strain evidence="7">PF1309</strain>
    </source>
</reference>
<keyword evidence="8" id="KW-1185">Reference proteome</keyword>
<dbReference type="PROSITE" id="PS50292">
    <property type="entry name" value="PEROXIDASE_3"/>
    <property type="match status" value="1"/>
</dbReference>
<dbReference type="Gene3D" id="1.10.640.10">
    <property type="entry name" value="Haem peroxidase domain superfamily, animal type"/>
    <property type="match status" value="1"/>
</dbReference>
<dbReference type="GO" id="GO:0020037">
    <property type="term" value="F:heme binding"/>
    <property type="evidence" value="ECO:0007669"/>
    <property type="project" value="InterPro"/>
</dbReference>
<accession>A0A2A2LFB7</accession>
<dbReference type="InterPro" id="IPR010255">
    <property type="entry name" value="Haem_peroxidase_sf"/>
</dbReference>
<dbReference type="GO" id="GO:0006979">
    <property type="term" value="P:response to oxidative stress"/>
    <property type="evidence" value="ECO:0007669"/>
    <property type="project" value="InterPro"/>
</dbReference>
<dbReference type="PANTHER" id="PTHR11475">
    <property type="entry name" value="OXIDASE/PEROXIDASE"/>
    <property type="match status" value="1"/>
</dbReference>
<protein>
    <recommendedName>
        <fullName evidence="9">Heme peroxidase</fullName>
    </recommendedName>
</protein>
<dbReference type="EMBL" id="LIAE01006816">
    <property type="protein sequence ID" value="PAV84825.1"/>
    <property type="molecule type" value="Genomic_DNA"/>
</dbReference>
<gene>
    <name evidence="7" type="ORF">WR25_10081</name>
</gene>
<dbReference type="PANTHER" id="PTHR11475:SF4">
    <property type="entry name" value="CHORION PEROXIDASE"/>
    <property type="match status" value="1"/>
</dbReference>
<dbReference type="InterPro" id="IPR037120">
    <property type="entry name" value="Haem_peroxidase_sf_animal"/>
</dbReference>
<comment type="subcellular location">
    <subcellularLocation>
        <location evidence="1">Secreted</location>
    </subcellularLocation>
</comment>
<keyword evidence="3" id="KW-0575">Peroxidase</keyword>
<dbReference type="STRING" id="2018661.A0A2A2LFB7"/>
<keyword evidence="3" id="KW-0560">Oxidoreductase</keyword>
<keyword evidence="2" id="KW-0964">Secreted</keyword>
<keyword evidence="5" id="KW-0325">Glycoprotein</keyword>
<keyword evidence="6" id="KW-0349">Heme</keyword>
<evidence type="ECO:0000256" key="6">
    <source>
        <dbReference type="PIRSR" id="PIRSR619791-2"/>
    </source>
</evidence>
<dbReference type="Proteomes" id="UP000218231">
    <property type="component" value="Unassembled WGS sequence"/>
</dbReference>
<name>A0A2A2LFB7_9BILA</name>
<keyword evidence="6" id="KW-0479">Metal-binding</keyword>
<dbReference type="SUPFAM" id="SSF48113">
    <property type="entry name" value="Heme-dependent peroxidases"/>
    <property type="match status" value="1"/>
</dbReference>
<dbReference type="AlphaFoldDB" id="A0A2A2LFB7"/>
<evidence type="ECO:0000256" key="5">
    <source>
        <dbReference type="ARBA" id="ARBA00023180"/>
    </source>
</evidence>
<dbReference type="OrthoDB" id="823504at2759"/>
<dbReference type="GO" id="GO:0004601">
    <property type="term" value="F:peroxidase activity"/>
    <property type="evidence" value="ECO:0007669"/>
    <property type="project" value="UniProtKB-KW"/>
</dbReference>
<dbReference type="GO" id="GO:0046872">
    <property type="term" value="F:metal ion binding"/>
    <property type="evidence" value="ECO:0007669"/>
    <property type="project" value="UniProtKB-KW"/>
</dbReference>
<sequence>MDTQKANNEAKSKQADAEVYQEATKILVEKYGVDILDQLEGVDFSALLPKPAPVEHDETVQIARKRRYAPNPEEDTKPANVSCIKDDANCKSVTNNNYRSITGICNNVDNPNFGAANSPVARLSAKPTYANGRKCFLFKSLSKSLGIDSIRKAVSGQDLPSTRLISNLINQGTSEVFDRNANHFHMQFGQFIAHDIIFMPSSTGPNGQALDCSSCTVTNPNCAPIEIPTNDPYFPKSTPTTKSCMRLTRALNGQTGFGARMQIDQATNYRRCEAASVRSFSKGKLRQISVTGQGLTWFLPPQNKNDSNCQSKNPDFCFQCGDFRNSLHPGLIPLHVTFILEHNRIADAVAKARPTATDEQIYQIARRALIAMYQYAVYKEYLPKLLGQGLMNEFGLTPLINGNTRYNKTANPSLMVEFTTAAFRFGHSQARADFPRVDYNNKQLDTPVNLGSNIFYADAQYDFDGARRLLSGMLMTSAMQVDTSFSFPIRNQLFEIRGKPASGVDLIATNIMRGRDTGVAPYVNYRSFAKLSPVTKFDDLVVDMGADRVNLLKTVYANVNDIDLYVGILMEKPMNGALIGPTGGRIIAEQFRRLRDGDRFYFEHSNAGARGLTNDELSEIRKTNLQGLFCRFFQGIQNPMINQKIFDM</sequence>
<dbReference type="InterPro" id="IPR019791">
    <property type="entry name" value="Haem_peroxidase_animal"/>
</dbReference>
<proteinExistence type="predicted"/>
<evidence type="ECO:0000256" key="4">
    <source>
        <dbReference type="ARBA" id="ARBA00022729"/>
    </source>
</evidence>
<keyword evidence="6" id="KW-0408">Iron</keyword>
<dbReference type="FunFam" id="1.10.640.10:FF:000003">
    <property type="entry name" value="chorion peroxidase"/>
    <property type="match status" value="1"/>
</dbReference>
<feature type="binding site" description="axial binding residue" evidence="6">
    <location>
        <position position="427"/>
    </location>
    <ligand>
        <name>heme b</name>
        <dbReference type="ChEBI" id="CHEBI:60344"/>
    </ligand>
    <ligandPart>
        <name>Fe</name>
        <dbReference type="ChEBI" id="CHEBI:18248"/>
    </ligandPart>
</feature>
<evidence type="ECO:0000256" key="3">
    <source>
        <dbReference type="ARBA" id="ARBA00022559"/>
    </source>
</evidence>
<evidence type="ECO:0000256" key="2">
    <source>
        <dbReference type="ARBA" id="ARBA00022525"/>
    </source>
</evidence>
<evidence type="ECO:0008006" key="9">
    <source>
        <dbReference type="Google" id="ProtNLM"/>
    </source>
</evidence>
<evidence type="ECO:0000313" key="7">
    <source>
        <dbReference type="EMBL" id="PAV84825.1"/>
    </source>
</evidence>
<evidence type="ECO:0000256" key="1">
    <source>
        <dbReference type="ARBA" id="ARBA00004613"/>
    </source>
</evidence>
<dbReference type="Pfam" id="PF03098">
    <property type="entry name" value="An_peroxidase"/>
    <property type="match status" value="1"/>
</dbReference>